<dbReference type="HOGENOM" id="CLU_140246_1_0_10"/>
<protein>
    <recommendedName>
        <fullName evidence="1">YhcG N-terminal domain-containing protein</fullName>
    </recommendedName>
</protein>
<dbReference type="STRING" id="1121098.HMPREF1534_02941"/>
<evidence type="ECO:0000313" key="2">
    <source>
        <dbReference type="EMBL" id="EOA53399.1"/>
    </source>
</evidence>
<dbReference type="eggNOG" id="COG4804">
    <property type="taxonomic scope" value="Bacteria"/>
</dbReference>
<dbReference type="InterPro" id="IPR053148">
    <property type="entry name" value="PD-DEXK-like_domain"/>
</dbReference>
<accession>U6R9U8</accession>
<feature type="domain" description="YhcG N-terminal" evidence="1">
    <location>
        <begin position="18"/>
        <end position="76"/>
    </location>
</feature>
<dbReference type="RefSeq" id="WP_005942743.1">
    <property type="nucleotide sequence ID" value="NZ_KB890404.1"/>
</dbReference>
<organism evidence="2 3">
    <name type="scientific">Phocaeicola massiliensis B84634 = Timone 84634 = DSM 17679 = JCM 13223</name>
    <dbReference type="NCBI Taxonomy" id="1121098"/>
    <lineage>
        <taxon>Bacteria</taxon>
        <taxon>Pseudomonadati</taxon>
        <taxon>Bacteroidota</taxon>
        <taxon>Bacteroidia</taxon>
        <taxon>Bacteroidales</taxon>
        <taxon>Bacteroidaceae</taxon>
        <taxon>Phocaeicola</taxon>
    </lineage>
</organism>
<evidence type="ECO:0000313" key="3">
    <source>
        <dbReference type="Proteomes" id="UP000017831"/>
    </source>
</evidence>
<proteinExistence type="predicted"/>
<dbReference type="GeneID" id="65877701"/>
<dbReference type="AlphaFoldDB" id="U6R9U8"/>
<keyword evidence="3" id="KW-1185">Reference proteome</keyword>
<sequence length="81" mass="9373">MATNGEITEGISTLYDTINQIIEEARAAVYRTANITMVRAYWHIGRVIVEDEQKGKERAEYGKQVLKQLSQKLTKKTWSWL</sequence>
<gene>
    <name evidence="2" type="ORF">HMPREF1534_02941</name>
</gene>
<dbReference type="PANTHER" id="PTHR30547:SF5">
    <property type="entry name" value="NUCLEASE YHCG-RELATED"/>
    <property type="match status" value="1"/>
</dbReference>
<evidence type="ECO:0000259" key="1">
    <source>
        <dbReference type="Pfam" id="PF17761"/>
    </source>
</evidence>
<dbReference type="OrthoDB" id="9801263at2"/>
<comment type="caution">
    <text evidence="2">The sequence shown here is derived from an EMBL/GenBank/DDBJ whole genome shotgun (WGS) entry which is preliminary data.</text>
</comment>
<reference evidence="2 3" key="1">
    <citation type="submission" date="2013-04" db="EMBL/GenBank/DDBJ databases">
        <title>The Genome Sequence of Bacteroides massiliensis DSM 17679.</title>
        <authorList>
            <consortium name="The Broad Institute Genomics Platform"/>
            <person name="Earl A."/>
            <person name="Ward D."/>
            <person name="Feldgarden M."/>
            <person name="Gevers D."/>
            <person name="Martens E."/>
            <person name="Fenner L."/>
            <person name="Roux V."/>
            <person name="Mallet M.N."/>
            <person name="Raoult D."/>
            <person name="Walker B."/>
            <person name="Young S."/>
            <person name="Zeng Q."/>
            <person name="Gargeya S."/>
            <person name="Fitzgerald M."/>
            <person name="Haas B."/>
            <person name="Abouelleil A."/>
            <person name="Allen A.W."/>
            <person name="Alvarado L."/>
            <person name="Arachchi H.M."/>
            <person name="Berlin A.M."/>
            <person name="Chapman S.B."/>
            <person name="Gainer-Dewar J."/>
            <person name="Goldberg J."/>
            <person name="Griggs A."/>
            <person name="Gujja S."/>
            <person name="Hansen M."/>
            <person name="Howarth C."/>
            <person name="Imamovic A."/>
            <person name="Ireland A."/>
            <person name="Larimer J."/>
            <person name="McCowan C."/>
            <person name="Murphy C."/>
            <person name="Pearson M."/>
            <person name="Poon T.W."/>
            <person name="Priest M."/>
            <person name="Roberts A."/>
            <person name="Saif S."/>
            <person name="Shea T."/>
            <person name="Sisk P."/>
            <person name="Sykes S."/>
            <person name="Wortman J."/>
            <person name="Nusbaum C."/>
            <person name="Birren B."/>
        </authorList>
    </citation>
    <scope>NUCLEOTIDE SEQUENCE [LARGE SCALE GENOMIC DNA]</scope>
    <source>
        <strain evidence="3">B84634 / Timone 84634 / DSM 17679 / JCM 13223</strain>
    </source>
</reference>
<dbReference type="Pfam" id="PF17761">
    <property type="entry name" value="DUF1016_N"/>
    <property type="match status" value="1"/>
</dbReference>
<dbReference type="PATRIC" id="fig|1121098.3.peg.2983"/>
<name>U6R9U8_9BACT</name>
<dbReference type="Proteomes" id="UP000017831">
    <property type="component" value="Unassembled WGS sequence"/>
</dbReference>
<dbReference type="InterPro" id="IPR041527">
    <property type="entry name" value="YhcG_N"/>
</dbReference>
<dbReference type="PANTHER" id="PTHR30547">
    <property type="entry name" value="UNCHARACTERIZED PROTEIN YHCG-RELATED"/>
    <property type="match status" value="1"/>
</dbReference>
<dbReference type="EMBL" id="AQHY01000034">
    <property type="protein sequence ID" value="EOA53399.1"/>
    <property type="molecule type" value="Genomic_DNA"/>
</dbReference>